<feature type="compositionally biased region" description="Low complexity" evidence="1">
    <location>
        <begin position="75"/>
        <end position="86"/>
    </location>
</feature>
<reference evidence="2 3" key="1">
    <citation type="submission" date="2019-06" db="EMBL/GenBank/DDBJ databases">
        <title>Sequencing the genomes of 1000 actinobacteria strains.</title>
        <authorList>
            <person name="Klenk H.-P."/>
        </authorList>
    </citation>
    <scope>NUCLEOTIDE SEQUENCE [LARGE SCALE GENOMIC DNA]</scope>
    <source>
        <strain evidence="2 3">DSM 45671</strain>
    </source>
</reference>
<dbReference type="AlphaFoldDB" id="A0A561T545"/>
<protein>
    <submittedName>
        <fullName evidence="2">Uncharacterized protein</fullName>
    </submittedName>
</protein>
<gene>
    <name evidence="2" type="ORF">FHX44_118164</name>
</gene>
<keyword evidence="3" id="KW-1185">Reference proteome</keyword>
<evidence type="ECO:0000313" key="3">
    <source>
        <dbReference type="Proteomes" id="UP000321261"/>
    </source>
</evidence>
<name>A0A561T545_9PSEU</name>
<evidence type="ECO:0000256" key="1">
    <source>
        <dbReference type="SAM" id="MobiDB-lite"/>
    </source>
</evidence>
<dbReference type="EMBL" id="VIWU01000001">
    <property type="protein sequence ID" value="TWF82219.1"/>
    <property type="molecule type" value="Genomic_DNA"/>
</dbReference>
<accession>A0A561T545</accession>
<comment type="caution">
    <text evidence="2">The sequence shown here is derived from an EMBL/GenBank/DDBJ whole genome shotgun (WGS) entry which is preliminary data.</text>
</comment>
<feature type="region of interest" description="Disordered" evidence="1">
    <location>
        <begin position="59"/>
        <end position="86"/>
    </location>
</feature>
<organism evidence="2 3">
    <name type="scientific">Pseudonocardia hierapolitana</name>
    <dbReference type="NCBI Taxonomy" id="1128676"/>
    <lineage>
        <taxon>Bacteria</taxon>
        <taxon>Bacillati</taxon>
        <taxon>Actinomycetota</taxon>
        <taxon>Actinomycetes</taxon>
        <taxon>Pseudonocardiales</taxon>
        <taxon>Pseudonocardiaceae</taxon>
        <taxon>Pseudonocardia</taxon>
    </lineage>
</organism>
<proteinExistence type="predicted"/>
<dbReference type="Proteomes" id="UP000321261">
    <property type="component" value="Unassembled WGS sequence"/>
</dbReference>
<feature type="region of interest" description="Disordered" evidence="1">
    <location>
        <begin position="108"/>
        <end position="130"/>
    </location>
</feature>
<feature type="region of interest" description="Disordered" evidence="1">
    <location>
        <begin position="209"/>
        <end position="248"/>
    </location>
</feature>
<evidence type="ECO:0000313" key="2">
    <source>
        <dbReference type="EMBL" id="TWF82219.1"/>
    </source>
</evidence>
<sequence>MPAQARNAITAWTPPGRWPTTRLSCATSCSRSHPAMGSHLAAHRVLPAPVPCRRDPVTELDDAGRGVRPGSRGCSSATRSTPAAARPVASAAAVAATRTSWLRAAHPMSTRGRREPHVTPPAPAGCPPTASRRRCPRWRCSICSAVPVETQRRCRGRSARARRWEARRARRGDGTSSGCSAPYTGTAGRIENAQVAIYLARRLPLQARVDRPRAPDHEVRREGESDRQDAWRTSPGARPVGSRRAAPASLLWPRRPCGTRFGRWVALRVPDRQGR</sequence>
<feature type="compositionally biased region" description="Basic and acidic residues" evidence="1">
    <location>
        <begin position="209"/>
        <end position="230"/>
    </location>
</feature>